<dbReference type="Proteomes" id="UP000070444">
    <property type="component" value="Unassembled WGS sequence"/>
</dbReference>
<name>A0A137P5P6_CONC2</name>
<proteinExistence type="predicted"/>
<evidence type="ECO:0008006" key="3">
    <source>
        <dbReference type="Google" id="ProtNLM"/>
    </source>
</evidence>
<dbReference type="InterPro" id="IPR032675">
    <property type="entry name" value="LRR_dom_sf"/>
</dbReference>
<sequence>MKDSNWIIIFRLKEFSNYFTKDELIQLSLGCKVFRSCLSRYIFNSFNFRSFTDIGKYNDSIISDNEHINDHNRVYIYNPFKPLDSDLTKSKAQFNLDLKLFPNQPMELVVQSAEYYYHILYDIPNVFTKLTTVIISHSILQCELFQDLLNNLDCLNSLELSNSSLIQFTKSSDITPIEWPSSLKRLKVCNNKTVRVEDRQKNIILVNGRVQSSSNGNLTFTLKHLPKLTSFEYQLLFLQFDDENLWEFLKLNSQIKNLIIRVPDFHPELFAAIQCIDNLSVLHLKFMIYNTFEVDYNNLPILNNITSLTITLYDKPDINNIIIDKFPNLAELTVEIDSKDTIKLATMTKKLSNVKNLNLKITFQRLKIKKFVFPKLDNLYSLEFILDNGIYLNDIDWNFDSCSNLKLVKFSKAESKVYMNLPKMNPELIDNWKAVYSLIKSRIIEYKNKINFDFVSCKVIIV</sequence>
<organism evidence="1 2">
    <name type="scientific">Conidiobolus coronatus (strain ATCC 28846 / CBS 209.66 / NRRL 28638)</name>
    <name type="common">Delacroixia coronata</name>
    <dbReference type="NCBI Taxonomy" id="796925"/>
    <lineage>
        <taxon>Eukaryota</taxon>
        <taxon>Fungi</taxon>
        <taxon>Fungi incertae sedis</taxon>
        <taxon>Zoopagomycota</taxon>
        <taxon>Entomophthoromycotina</taxon>
        <taxon>Entomophthoromycetes</taxon>
        <taxon>Entomophthorales</taxon>
        <taxon>Ancylistaceae</taxon>
        <taxon>Conidiobolus</taxon>
    </lineage>
</organism>
<dbReference type="AlphaFoldDB" id="A0A137P5P6"/>
<evidence type="ECO:0000313" key="2">
    <source>
        <dbReference type="Proteomes" id="UP000070444"/>
    </source>
</evidence>
<evidence type="ECO:0000313" key="1">
    <source>
        <dbReference type="EMBL" id="KXN70325.1"/>
    </source>
</evidence>
<gene>
    <name evidence="1" type="ORF">CONCODRAFT_70788</name>
</gene>
<reference evidence="1 2" key="1">
    <citation type="journal article" date="2015" name="Genome Biol. Evol.">
        <title>Phylogenomic analyses indicate that early fungi evolved digesting cell walls of algal ancestors of land plants.</title>
        <authorList>
            <person name="Chang Y."/>
            <person name="Wang S."/>
            <person name="Sekimoto S."/>
            <person name="Aerts A.L."/>
            <person name="Choi C."/>
            <person name="Clum A."/>
            <person name="LaButti K.M."/>
            <person name="Lindquist E.A."/>
            <person name="Yee Ngan C."/>
            <person name="Ohm R.A."/>
            <person name="Salamov A.A."/>
            <person name="Grigoriev I.V."/>
            <person name="Spatafora J.W."/>
            <person name="Berbee M.L."/>
        </authorList>
    </citation>
    <scope>NUCLEOTIDE SEQUENCE [LARGE SCALE GENOMIC DNA]</scope>
    <source>
        <strain evidence="1 2">NRRL 28638</strain>
    </source>
</reference>
<protein>
    <recommendedName>
        <fullName evidence="3">F-box domain-containing protein</fullName>
    </recommendedName>
</protein>
<dbReference type="Gene3D" id="3.80.10.10">
    <property type="entry name" value="Ribonuclease Inhibitor"/>
    <property type="match status" value="1"/>
</dbReference>
<accession>A0A137P5P6</accession>
<dbReference type="EMBL" id="KQ964506">
    <property type="protein sequence ID" value="KXN70325.1"/>
    <property type="molecule type" value="Genomic_DNA"/>
</dbReference>
<keyword evidence="2" id="KW-1185">Reference proteome</keyword>